<dbReference type="InterPro" id="IPR009003">
    <property type="entry name" value="Peptidase_S1_PA"/>
</dbReference>
<dbReference type="Pfam" id="PF13365">
    <property type="entry name" value="Trypsin_2"/>
    <property type="match status" value="1"/>
</dbReference>
<keyword evidence="9" id="KW-1185">Reference proteome</keyword>
<dbReference type="Gene3D" id="2.40.10.10">
    <property type="entry name" value="Trypsin-like serine proteases"/>
    <property type="match status" value="2"/>
</dbReference>
<dbReference type="AlphaFoldDB" id="A0A841UA28"/>
<gene>
    <name evidence="8" type="ORF">H7B90_27230</name>
</gene>
<evidence type="ECO:0000256" key="4">
    <source>
        <dbReference type="ARBA" id="ARBA00022825"/>
    </source>
</evidence>
<evidence type="ECO:0000256" key="5">
    <source>
        <dbReference type="SAM" id="MobiDB-lite"/>
    </source>
</evidence>
<dbReference type="InterPro" id="IPR036034">
    <property type="entry name" value="PDZ_sf"/>
</dbReference>
<feature type="domain" description="PDZ" evidence="7">
    <location>
        <begin position="332"/>
        <end position="433"/>
    </location>
</feature>
<dbReference type="PANTHER" id="PTHR43343:SF3">
    <property type="entry name" value="PROTEASE DO-LIKE 8, CHLOROPLASTIC"/>
    <property type="match status" value="1"/>
</dbReference>
<organism evidence="8 9">
    <name type="scientific">Cohnella xylanilytica</name>
    <dbReference type="NCBI Taxonomy" id="557555"/>
    <lineage>
        <taxon>Bacteria</taxon>
        <taxon>Bacillati</taxon>
        <taxon>Bacillota</taxon>
        <taxon>Bacilli</taxon>
        <taxon>Bacillales</taxon>
        <taxon>Paenibacillaceae</taxon>
        <taxon>Cohnella</taxon>
    </lineage>
</organism>
<feature type="region of interest" description="Disordered" evidence="5">
    <location>
        <begin position="329"/>
        <end position="368"/>
    </location>
</feature>
<comment type="similarity">
    <text evidence="1">Belongs to the peptidase S1C family.</text>
</comment>
<dbReference type="GO" id="GO:0006508">
    <property type="term" value="P:proteolysis"/>
    <property type="evidence" value="ECO:0007669"/>
    <property type="project" value="UniProtKB-KW"/>
</dbReference>
<dbReference type="SUPFAM" id="SSF50156">
    <property type="entry name" value="PDZ domain-like"/>
    <property type="match status" value="1"/>
</dbReference>
<dbReference type="Pfam" id="PF13180">
    <property type="entry name" value="PDZ_2"/>
    <property type="match status" value="1"/>
</dbReference>
<feature type="transmembrane region" description="Helical" evidence="6">
    <location>
        <begin position="39"/>
        <end position="59"/>
    </location>
</feature>
<dbReference type="PANTHER" id="PTHR43343">
    <property type="entry name" value="PEPTIDASE S12"/>
    <property type="match status" value="1"/>
</dbReference>
<dbReference type="SUPFAM" id="SSF50494">
    <property type="entry name" value="Trypsin-like serine proteases"/>
    <property type="match status" value="1"/>
</dbReference>
<keyword evidence="6" id="KW-0472">Membrane</keyword>
<sequence>MSFFDDDFYSTRVKRRTRRNSGFRPNDGRGFRQGSVFRVALLSSLASSLLVAIVFTLLVNRPAAPSARPVTAGDQSIVETSERTITAAAKIRPAVVSVINRQKLAGGRSDDAESGSLENASLGSGVIFEKKDGKARIVTNAHVVANAGSVEIAMVNGGTKEAKIVGSDAITDLAVLEVDAKGIDTVASIGKSSRLREGETVIAVGNPLGLSDSLTDGIVSNLKRIIPISLNQDGNYDWEEEVIQISAPINSGNSGGALVNLDGEVVGINSMKVLDMGVEGIGFAIPIDDAMPVVRELIERGKVLRPYLGIYTMDLGSYLDGLEMQDDGGFDGGFGGGGDGEEDGTDSGTDSGSAPDEAPDGEDVPPVVVPEGVEKGVLVLEAVGPAKEAGLKLNDIIVKLDGKPIGSMMELRKYLYNSKKIGESLTITYYRDGKQSELSVKLAEKSEDNE</sequence>
<dbReference type="EMBL" id="JACJVR010000111">
    <property type="protein sequence ID" value="MBB6695093.1"/>
    <property type="molecule type" value="Genomic_DNA"/>
</dbReference>
<comment type="caution">
    <text evidence="8">The sequence shown here is derived from an EMBL/GenBank/DDBJ whole genome shotgun (WGS) entry which is preliminary data.</text>
</comment>
<protein>
    <submittedName>
        <fullName evidence="8">Trypsin-like peptidase domain-containing protein</fullName>
    </submittedName>
</protein>
<keyword evidence="3" id="KW-0378">Hydrolase</keyword>
<dbReference type="Proteomes" id="UP000553776">
    <property type="component" value="Unassembled WGS sequence"/>
</dbReference>
<evidence type="ECO:0000256" key="2">
    <source>
        <dbReference type="ARBA" id="ARBA00022670"/>
    </source>
</evidence>
<evidence type="ECO:0000256" key="1">
    <source>
        <dbReference type="ARBA" id="ARBA00010541"/>
    </source>
</evidence>
<evidence type="ECO:0000256" key="3">
    <source>
        <dbReference type="ARBA" id="ARBA00022801"/>
    </source>
</evidence>
<dbReference type="InterPro" id="IPR043504">
    <property type="entry name" value="Peptidase_S1_PA_chymotrypsin"/>
</dbReference>
<dbReference type="SMART" id="SM00228">
    <property type="entry name" value="PDZ"/>
    <property type="match status" value="1"/>
</dbReference>
<keyword evidence="6" id="KW-0812">Transmembrane</keyword>
<dbReference type="InterPro" id="IPR051201">
    <property type="entry name" value="Chloro_Bact_Ser_Proteases"/>
</dbReference>
<evidence type="ECO:0000259" key="7">
    <source>
        <dbReference type="SMART" id="SM00228"/>
    </source>
</evidence>
<dbReference type="PRINTS" id="PR00834">
    <property type="entry name" value="PROTEASES2C"/>
</dbReference>
<keyword evidence="6" id="KW-1133">Transmembrane helix</keyword>
<reference evidence="8 9" key="1">
    <citation type="submission" date="2020-08" db="EMBL/GenBank/DDBJ databases">
        <title>Cohnella phylogeny.</title>
        <authorList>
            <person name="Dunlap C."/>
        </authorList>
    </citation>
    <scope>NUCLEOTIDE SEQUENCE [LARGE SCALE GENOMIC DNA]</scope>
    <source>
        <strain evidence="8 9">DSM 25239</strain>
    </source>
</reference>
<dbReference type="GO" id="GO:0004252">
    <property type="term" value="F:serine-type endopeptidase activity"/>
    <property type="evidence" value="ECO:0007669"/>
    <property type="project" value="InterPro"/>
</dbReference>
<evidence type="ECO:0000313" key="8">
    <source>
        <dbReference type="EMBL" id="MBB6695093.1"/>
    </source>
</evidence>
<dbReference type="InterPro" id="IPR001478">
    <property type="entry name" value="PDZ"/>
</dbReference>
<dbReference type="RefSeq" id="WP_185139055.1">
    <property type="nucleotide sequence ID" value="NZ_JACJVR010000111.1"/>
</dbReference>
<dbReference type="Gene3D" id="2.30.42.10">
    <property type="match status" value="1"/>
</dbReference>
<feature type="compositionally biased region" description="Low complexity" evidence="5">
    <location>
        <begin position="346"/>
        <end position="356"/>
    </location>
</feature>
<proteinExistence type="inferred from homology"/>
<accession>A0A841UA28</accession>
<evidence type="ECO:0000313" key="9">
    <source>
        <dbReference type="Proteomes" id="UP000553776"/>
    </source>
</evidence>
<keyword evidence="2" id="KW-0645">Protease</keyword>
<keyword evidence="4" id="KW-0720">Serine protease</keyword>
<name>A0A841UA28_9BACL</name>
<dbReference type="InterPro" id="IPR001940">
    <property type="entry name" value="Peptidase_S1C"/>
</dbReference>
<evidence type="ECO:0000256" key="6">
    <source>
        <dbReference type="SAM" id="Phobius"/>
    </source>
</evidence>